<dbReference type="RefSeq" id="WP_425310120.1">
    <property type="nucleotide sequence ID" value="NZ_CP154795.1"/>
</dbReference>
<organism evidence="1 2">
    <name type="scientific">Ammonicoccus fulvus</name>
    <dbReference type="NCBI Taxonomy" id="3138240"/>
    <lineage>
        <taxon>Bacteria</taxon>
        <taxon>Bacillati</taxon>
        <taxon>Actinomycetota</taxon>
        <taxon>Actinomycetes</taxon>
        <taxon>Propionibacteriales</taxon>
        <taxon>Propionibacteriaceae</taxon>
        <taxon>Ammonicoccus</taxon>
    </lineage>
</organism>
<keyword evidence="2" id="KW-1185">Reference proteome</keyword>
<name>A0ABZ3FRG6_9ACTN</name>
<sequence length="183" mass="19490">MRTRAKGALSLLAALLVVGLLTMGTPTRPPDRVAARPDRVGIARTERLVASVESTGITGAVATPSGTVYATPYRFVVVRWRAAAVGDVVAPIPGLTTRDGYEYRAYQRLGLSGWAEVRVGQALVHTTVFEVPQDKVAGAVFTLVPELRTDVRTLTAVATFPLAELPELPEPFTVPADVTEPAL</sequence>
<reference evidence="1 2" key="1">
    <citation type="submission" date="2024-04" db="EMBL/GenBank/DDBJ databases">
        <title>Isolation of an actinomycete strain from pig manure.</title>
        <authorList>
            <person name="Gong T."/>
            <person name="Yu Z."/>
            <person name="An M."/>
            <person name="Wei C."/>
            <person name="Yang W."/>
            <person name="Liu L."/>
        </authorList>
    </citation>
    <scope>NUCLEOTIDE SEQUENCE [LARGE SCALE GENOMIC DNA]</scope>
    <source>
        <strain evidence="1 2">ZF39</strain>
    </source>
</reference>
<dbReference type="Proteomes" id="UP001442841">
    <property type="component" value="Chromosome"/>
</dbReference>
<dbReference type="EMBL" id="CP154795">
    <property type="protein sequence ID" value="XAN08692.1"/>
    <property type="molecule type" value="Genomic_DNA"/>
</dbReference>
<evidence type="ECO:0000313" key="1">
    <source>
        <dbReference type="EMBL" id="XAN08692.1"/>
    </source>
</evidence>
<evidence type="ECO:0000313" key="2">
    <source>
        <dbReference type="Proteomes" id="UP001442841"/>
    </source>
</evidence>
<gene>
    <name evidence="1" type="ORF">AADG42_15720</name>
</gene>
<accession>A0ABZ3FRG6</accession>
<protein>
    <recommendedName>
        <fullName evidence="3">DUF4352 domain-containing protein</fullName>
    </recommendedName>
</protein>
<evidence type="ECO:0008006" key="3">
    <source>
        <dbReference type="Google" id="ProtNLM"/>
    </source>
</evidence>
<proteinExistence type="predicted"/>